<dbReference type="RefSeq" id="WP_152289529.1">
    <property type="nucleotide sequence ID" value="NZ_VTPV01000003.1"/>
</dbReference>
<organism evidence="1 2">
    <name type="scientific">Chryseobacterium viscerum</name>
    <dbReference type="NCBI Taxonomy" id="1037377"/>
    <lineage>
        <taxon>Bacteria</taxon>
        <taxon>Pseudomonadati</taxon>
        <taxon>Bacteroidota</taxon>
        <taxon>Flavobacteriia</taxon>
        <taxon>Flavobacteriales</taxon>
        <taxon>Weeksellaceae</taxon>
        <taxon>Chryseobacterium group</taxon>
        <taxon>Chryseobacterium</taxon>
    </lineage>
</organism>
<evidence type="ECO:0000313" key="1">
    <source>
        <dbReference type="EMBL" id="KAB1231683.1"/>
    </source>
</evidence>
<keyword evidence="2" id="KW-1185">Reference proteome</keyword>
<comment type="caution">
    <text evidence="1">The sequence shown here is derived from an EMBL/GenBank/DDBJ whole genome shotgun (WGS) entry which is preliminary data.</text>
</comment>
<proteinExistence type="predicted"/>
<accession>A0A5N4BTB9</accession>
<gene>
    <name evidence="1" type="ORF">F8D52_07705</name>
</gene>
<sequence length="359" mass="41997">MKIFYFTILILSFSCSKSSEDTCFVDKINDPDDVVVFEIKKPYTARQILAEKPAYLDIINLKKYREFKKDSVESHSYIQGFEENIVKNEDDFKILNEKFVNQFVFLAKQQIGNTLYGLGKNQLGFWLLKIENNIPKAYFMGLSPNHYYFNQTQENPIIQGGYLQIEGSLVKTVEVGGRPGYSDYSAIEDGKLFKINLKDLMKDTDHDGYNDIFEKSFGLNPNNKDTDGDGISDFEDMNPMFKSEKNKFTQLYELLLPYYGNANLKNRHFTFQVYKNNCDYFHQINPEIRVLFIPEEKNNQTYYTRVTDLMDKEISKIQKNKNNPNSFYIYKVGNSFKNNYTADYEKGKWKLKVVGGYII</sequence>
<dbReference type="EMBL" id="VTPV01000003">
    <property type="protein sequence ID" value="KAB1231683.1"/>
    <property type="molecule type" value="Genomic_DNA"/>
</dbReference>
<name>A0A5N4BTB9_9FLAO</name>
<dbReference type="PROSITE" id="PS51257">
    <property type="entry name" value="PROKAR_LIPOPROTEIN"/>
    <property type="match status" value="1"/>
</dbReference>
<dbReference type="Proteomes" id="UP000326384">
    <property type="component" value="Unassembled WGS sequence"/>
</dbReference>
<evidence type="ECO:0000313" key="2">
    <source>
        <dbReference type="Proteomes" id="UP000326384"/>
    </source>
</evidence>
<protein>
    <submittedName>
        <fullName evidence="1">Uncharacterized protein</fullName>
    </submittedName>
</protein>
<reference evidence="1 2" key="1">
    <citation type="journal article" date="2019" name="Stand. Genomic Sci.">
        <title>Draft Whole-Genome Sequence of a Novel Chryseobacterium viscerum Strain Isolated from Fresh Water at Dripping Springs, New Mexico.</title>
        <authorList>
            <person name="Kyndt J.A."/>
            <person name="Moore T.C."/>
        </authorList>
    </citation>
    <scope>NUCLEOTIDE SEQUENCE [LARGE SCALE GENOMIC DNA]</scope>
    <source>
        <strain evidence="1 2">DPS</strain>
    </source>
</reference>